<dbReference type="AlphaFoldDB" id="A0A7S4GPR0"/>
<gene>
    <name evidence="2" type="ORF">OMAR00294_LOCUS2365</name>
</gene>
<keyword evidence="1" id="KW-0472">Membrane</keyword>
<evidence type="ECO:0000256" key="1">
    <source>
        <dbReference type="SAM" id="Phobius"/>
    </source>
</evidence>
<keyword evidence="1" id="KW-0812">Transmembrane</keyword>
<name>A0A7S4GPR0_OXYMA</name>
<dbReference type="EMBL" id="HBJB01002891">
    <property type="protein sequence ID" value="CAE0843207.1"/>
    <property type="molecule type" value="Transcribed_RNA"/>
</dbReference>
<accession>A0A7S4GPR0</accession>
<feature type="transmembrane region" description="Helical" evidence="1">
    <location>
        <begin position="167"/>
        <end position="189"/>
    </location>
</feature>
<proteinExistence type="predicted"/>
<protein>
    <submittedName>
        <fullName evidence="2">Uncharacterized protein</fullName>
    </submittedName>
</protein>
<feature type="transmembrane region" description="Helical" evidence="1">
    <location>
        <begin position="255"/>
        <end position="275"/>
    </location>
</feature>
<sequence>MSPQVVDCLESNRACGSSIHDLYVEMYQKSGKTESEAQASAANVQAEIDAFCSCTMNCLNFVDVGSTNCMDQLPPRPQTNQPGRRLEEDLQDLKLKMAFEQAMDTGRRLSATTGYDATQCLTCMQIEESHESICFYLGMFMCVVPGVALMVTACCERGGVRMHSKGFMCCALITDIVAGCLLIAGFSWATYASMYTQSTCDAAAFETQAAALAKSTFSSDGDDTTMMVAHAFVSLLVPVADRTCELAPRFWLTSIAQLLGMLCAFTAFMGTLCICCSCTDDGSMSDSDDEHRLVKQHLNDYDSD</sequence>
<keyword evidence="1" id="KW-1133">Transmembrane helix</keyword>
<evidence type="ECO:0000313" key="2">
    <source>
        <dbReference type="EMBL" id="CAE0843207.1"/>
    </source>
</evidence>
<reference evidence="2" key="1">
    <citation type="submission" date="2021-01" db="EMBL/GenBank/DDBJ databases">
        <authorList>
            <person name="Corre E."/>
            <person name="Pelletier E."/>
            <person name="Niang G."/>
            <person name="Scheremetjew M."/>
            <person name="Finn R."/>
            <person name="Kale V."/>
            <person name="Holt S."/>
            <person name="Cochrane G."/>
            <person name="Meng A."/>
            <person name="Brown T."/>
            <person name="Cohen L."/>
        </authorList>
    </citation>
    <scope>NUCLEOTIDE SEQUENCE</scope>
    <source>
        <strain evidence="2">LB1974</strain>
    </source>
</reference>
<organism evidence="2">
    <name type="scientific">Oxyrrhis marina</name>
    <name type="common">Dinoflagellate</name>
    <dbReference type="NCBI Taxonomy" id="2969"/>
    <lineage>
        <taxon>Eukaryota</taxon>
        <taxon>Sar</taxon>
        <taxon>Alveolata</taxon>
        <taxon>Dinophyceae</taxon>
        <taxon>Oxyrrhinales</taxon>
        <taxon>Oxyrrhinaceae</taxon>
        <taxon>Oxyrrhis</taxon>
    </lineage>
</organism>
<feature type="transmembrane region" description="Helical" evidence="1">
    <location>
        <begin position="135"/>
        <end position="155"/>
    </location>
</feature>